<dbReference type="GO" id="GO:0016887">
    <property type="term" value="F:ATP hydrolysis activity"/>
    <property type="evidence" value="ECO:0007669"/>
    <property type="project" value="InterPro"/>
</dbReference>
<evidence type="ECO:0000256" key="1">
    <source>
        <dbReference type="ARBA" id="ARBA00005417"/>
    </source>
</evidence>
<dbReference type="PROSITE" id="PS50893">
    <property type="entry name" value="ABC_TRANSPORTER_2"/>
    <property type="match status" value="1"/>
</dbReference>
<accession>A0A7Y9KGH0</accession>
<keyword evidence="2" id="KW-0813">Transport</keyword>
<dbReference type="InterPro" id="IPR052156">
    <property type="entry name" value="BCAA_Transport_ATP-bd_LivF"/>
</dbReference>
<proteinExistence type="inferred from homology"/>
<dbReference type="InterPro" id="IPR003593">
    <property type="entry name" value="AAA+_ATPase"/>
</dbReference>
<dbReference type="RefSeq" id="WP_179487130.1">
    <property type="nucleotide sequence ID" value="NZ_JACCBV010000001.1"/>
</dbReference>
<evidence type="ECO:0000256" key="2">
    <source>
        <dbReference type="ARBA" id="ARBA00022448"/>
    </source>
</evidence>
<dbReference type="GO" id="GO:0005524">
    <property type="term" value="F:ATP binding"/>
    <property type="evidence" value="ECO:0007669"/>
    <property type="project" value="UniProtKB-KW"/>
</dbReference>
<evidence type="ECO:0000313" key="7">
    <source>
        <dbReference type="EMBL" id="NYE18457.1"/>
    </source>
</evidence>
<dbReference type="PANTHER" id="PTHR43820:SF4">
    <property type="entry name" value="HIGH-AFFINITY BRANCHED-CHAIN AMINO ACID TRANSPORT ATP-BINDING PROTEIN LIVF"/>
    <property type="match status" value="1"/>
</dbReference>
<evidence type="ECO:0000313" key="8">
    <source>
        <dbReference type="Proteomes" id="UP000576969"/>
    </source>
</evidence>
<name>A0A7Y9KGH0_9MICO</name>
<keyword evidence="5" id="KW-0029">Amino-acid transport</keyword>
<evidence type="ECO:0000256" key="3">
    <source>
        <dbReference type="ARBA" id="ARBA00022741"/>
    </source>
</evidence>
<reference evidence="7 8" key="1">
    <citation type="submission" date="2020-07" db="EMBL/GenBank/DDBJ databases">
        <title>Sequencing the genomes of 1000 actinobacteria strains.</title>
        <authorList>
            <person name="Klenk H.-P."/>
        </authorList>
    </citation>
    <scope>NUCLEOTIDE SEQUENCE [LARGE SCALE GENOMIC DNA]</scope>
    <source>
        <strain evidence="7 8">DSM 24662</strain>
    </source>
</reference>
<dbReference type="Pfam" id="PF00005">
    <property type="entry name" value="ABC_tran"/>
    <property type="match status" value="1"/>
</dbReference>
<feature type="domain" description="ABC transporter" evidence="6">
    <location>
        <begin position="4"/>
        <end position="237"/>
    </location>
</feature>
<dbReference type="Gene3D" id="3.40.50.300">
    <property type="entry name" value="P-loop containing nucleotide triphosphate hydrolases"/>
    <property type="match status" value="1"/>
</dbReference>
<gene>
    <name evidence="7" type="ORF">BJ991_000485</name>
</gene>
<dbReference type="SMART" id="SM00382">
    <property type="entry name" value="AAA"/>
    <property type="match status" value="1"/>
</dbReference>
<dbReference type="Proteomes" id="UP000576969">
    <property type="component" value="Unassembled WGS sequence"/>
</dbReference>
<dbReference type="SUPFAM" id="SSF52540">
    <property type="entry name" value="P-loop containing nucleoside triphosphate hydrolases"/>
    <property type="match status" value="1"/>
</dbReference>
<protein>
    <submittedName>
        <fullName evidence="7">Branched-chain amino acid transport system ATP-binding protein</fullName>
    </submittedName>
</protein>
<sequence length="247" mass="26332">MSLLEVEDVCAGYGDLQVLWDVSVALPTGGIVVVAGPNGAGKSTLLRTIAGTIRPTAGAIRLDGTDVTRWRHSRRLNSGIGWVPEGRLLFDEITVEENLRMSARMAGLKGTALAESLDATAEVFPELLEWLPRPAGQLSGGQQQIVAIARALVRRPRLMLLDEPSVGIAPRIVGMIADKLQQMSSLGVGILVAEQNVAWLADIATESIVLRGGRVTYRADGAVLASRDFMRDVYLSVGPAEPDLEGA</sequence>
<dbReference type="AlphaFoldDB" id="A0A7Y9KGH0"/>
<dbReference type="GO" id="GO:0015658">
    <property type="term" value="F:branched-chain amino acid transmembrane transporter activity"/>
    <property type="evidence" value="ECO:0007669"/>
    <property type="project" value="TreeGrafter"/>
</dbReference>
<dbReference type="PANTHER" id="PTHR43820">
    <property type="entry name" value="HIGH-AFFINITY BRANCHED-CHAIN AMINO ACID TRANSPORT ATP-BINDING PROTEIN LIVF"/>
    <property type="match status" value="1"/>
</dbReference>
<dbReference type="CDD" id="cd03224">
    <property type="entry name" value="ABC_TM1139_LivF_branched"/>
    <property type="match status" value="1"/>
</dbReference>
<dbReference type="GO" id="GO:0015807">
    <property type="term" value="P:L-amino acid transport"/>
    <property type="evidence" value="ECO:0007669"/>
    <property type="project" value="TreeGrafter"/>
</dbReference>
<comment type="similarity">
    <text evidence="1">Belongs to the ABC transporter superfamily.</text>
</comment>
<evidence type="ECO:0000256" key="5">
    <source>
        <dbReference type="ARBA" id="ARBA00022970"/>
    </source>
</evidence>
<keyword evidence="4 7" id="KW-0067">ATP-binding</keyword>
<organism evidence="7 8">
    <name type="scientific">Microbacterium immunditiarum</name>
    <dbReference type="NCBI Taxonomy" id="337480"/>
    <lineage>
        <taxon>Bacteria</taxon>
        <taxon>Bacillati</taxon>
        <taxon>Actinomycetota</taxon>
        <taxon>Actinomycetes</taxon>
        <taxon>Micrococcales</taxon>
        <taxon>Microbacteriaceae</taxon>
        <taxon>Microbacterium</taxon>
    </lineage>
</organism>
<evidence type="ECO:0000259" key="6">
    <source>
        <dbReference type="PROSITE" id="PS50893"/>
    </source>
</evidence>
<dbReference type="EMBL" id="JACCBV010000001">
    <property type="protein sequence ID" value="NYE18457.1"/>
    <property type="molecule type" value="Genomic_DNA"/>
</dbReference>
<dbReference type="InterPro" id="IPR003439">
    <property type="entry name" value="ABC_transporter-like_ATP-bd"/>
</dbReference>
<dbReference type="InterPro" id="IPR027417">
    <property type="entry name" value="P-loop_NTPase"/>
</dbReference>
<comment type="caution">
    <text evidence="7">The sequence shown here is derived from an EMBL/GenBank/DDBJ whole genome shotgun (WGS) entry which is preliminary data.</text>
</comment>
<keyword evidence="8" id="KW-1185">Reference proteome</keyword>
<keyword evidence="3" id="KW-0547">Nucleotide-binding</keyword>
<evidence type="ECO:0000256" key="4">
    <source>
        <dbReference type="ARBA" id="ARBA00022840"/>
    </source>
</evidence>